<gene>
    <name evidence="1" type="ORF">MAR_015974</name>
</gene>
<evidence type="ECO:0000313" key="2">
    <source>
        <dbReference type="Proteomes" id="UP001164746"/>
    </source>
</evidence>
<protein>
    <submittedName>
        <fullName evidence="1">Uncharacterized protein</fullName>
    </submittedName>
</protein>
<dbReference type="EMBL" id="CP111023">
    <property type="protein sequence ID" value="WAR22000.1"/>
    <property type="molecule type" value="Genomic_DNA"/>
</dbReference>
<accession>A0ABY7FIJ0</accession>
<keyword evidence="2" id="KW-1185">Reference proteome</keyword>
<name>A0ABY7FIJ0_MYAAR</name>
<dbReference type="Proteomes" id="UP001164746">
    <property type="component" value="Chromosome 12"/>
</dbReference>
<evidence type="ECO:0000313" key="1">
    <source>
        <dbReference type="EMBL" id="WAR22000.1"/>
    </source>
</evidence>
<organism evidence="1 2">
    <name type="scientific">Mya arenaria</name>
    <name type="common">Soft-shell clam</name>
    <dbReference type="NCBI Taxonomy" id="6604"/>
    <lineage>
        <taxon>Eukaryota</taxon>
        <taxon>Metazoa</taxon>
        <taxon>Spiralia</taxon>
        <taxon>Lophotrochozoa</taxon>
        <taxon>Mollusca</taxon>
        <taxon>Bivalvia</taxon>
        <taxon>Autobranchia</taxon>
        <taxon>Heteroconchia</taxon>
        <taxon>Euheterodonta</taxon>
        <taxon>Imparidentia</taxon>
        <taxon>Neoheterodontei</taxon>
        <taxon>Myida</taxon>
        <taxon>Myoidea</taxon>
        <taxon>Myidae</taxon>
        <taxon>Mya</taxon>
    </lineage>
</organism>
<reference evidence="1" key="1">
    <citation type="submission" date="2022-11" db="EMBL/GenBank/DDBJ databases">
        <title>Centuries of genome instability and evolution in soft-shell clam transmissible cancer (bioRxiv).</title>
        <authorList>
            <person name="Hart S.F.M."/>
            <person name="Yonemitsu M.A."/>
            <person name="Giersch R.M."/>
            <person name="Beal B.F."/>
            <person name="Arriagada G."/>
            <person name="Davis B.W."/>
            <person name="Ostrander E.A."/>
            <person name="Goff S.P."/>
            <person name="Metzger M.J."/>
        </authorList>
    </citation>
    <scope>NUCLEOTIDE SEQUENCE</scope>
    <source>
        <strain evidence="1">MELC-2E11</strain>
        <tissue evidence="1">Siphon/mantle</tissue>
    </source>
</reference>
<proteinExistence type="predicted"/>
<sequence>MCVAMKTTSIAENNVCCFGNETLHLTSLYSSNFVPLILCSFKATVARRKCCSDNSRLINRLCLSPEGCVQGSGALASTKQVSERWPTTKQGIPRS</sequence>